<evidence type="ECO:0000313" key="1">
    <source>
        <dbReference type="EMBL" id="ORY96342.1"/>
    </source>
</evidence>
<evidence type="ECO:0008006" key="3">
    <source>
        <dbReference type="Google" id="ProtNLM"/>
    </source>
</evidence>
<dbReference type="InParanoid" id="A0A1X2HC47"/>
<dbReference type="Proteomes" id="UP000242180">
    <property type="component" value="Unassembled WGS sequence"/>
</dbReference>
<dbReference type="OMA" id="ACWIASP"/>
<keyword evidence="2" id="KW-1185">Reference proteome</keyword>
<dbReference type="EMBL" id="MCGN01000005">
    <property type="protein sequence ID" value="ORY96342.1"/>
    <property type="molecule type" value="Genomic_DNA"/>
</dbReference>
<dbReference type="AlphaFoldDB" id="A0A1X2HC47"/>
<accession>A0A1X2HC47</accession>
<proteinExistence type="predicted"/>
<gene>
    <name evidence="1" type="ORF">BCR43DRAFT_418181</name>
</gene>
<organism evidence="1 2">
    <name type="scientific">Syncephalastrum racemosum</name>
    <name type="common">Filamentous fungus</name>
    <dbReference type="NCBI Taxonomy" id="13706"/>
    <lineage>
        <taxon>Eukaryota</taxon>
        <taxon>Fungi</taxon>
        <taxon>Fungi incertae sedis</taxon>
        <taxon>Mucoromycota</taxon>
        <taxon>Mucoromycotina</taxon>
        <taxon>Mucoromycetes</taxon>
        <taxon>Mucorales</taxon>
        <taxon>Syncephalastraceae</taxon>
        <taxon>Syncephalastrum</taxon>
    </lineage>
</organism>
<sequence>MAPYEWVYNAGSSWAPLDQYTQSKIESLWFSHGACWIASPSFGGTTVYVDTADLILMCSGYAYTIAR</sequence>
<comment type="caution">
    <text evidence="1">The sequence shown here is derived from an EMBL/GenBank/DDBJ whole genome shotgun (WGS) entry which is preliminary data.</text>
</comment>
<dbReference type="OrthoDB" id="2202855at2759"/>
<evidence type="ECO:0000313" key="2">
    <source>
        <dbReference type="Proteomes" id="UP000242180"/>
    </source>
</evidence>
<feature type="non-terminal residue" evidence="1">
    <location>
        <position position="67"/>
    </location>
</feature>
<reference evidence="1 2" key="1">
    <citation type="submission" date="2016-07" db="EMBL/GenBank/DDBJ databases">
        <title>Pervasive Adenine N6-methylation of Active Genes in Fungi.</title>
        <authorList>
            <consortium name="DOE Joint Genome Institute"/>
            <person name="Mondo S.J."/>
            <person name="Dannebaum R.O."/>
            <person name="Kuo R.C."/>
            <person name="Labutti K."/>
            <person name="Haridas S."/>
            <person name="Kuo A."/>
            <person name="Salamov A."/>
            <person name="Ahrendt S.R."/>
            <person name="Lipzen A."/>
            <person name="Sullivan W."/>
            <person name="Andreopoulos W.B."/>
            <person name="Clum A."/>
            <person name="Lindquist E."/>
            <person name="Daum C."/>
            <person name="Ramamoorthy G.K."/>
            <person name="Gryganskyi A."/>
            <person name="Culley D."/>
            <person name="Magnuson J.K."/>
            <person name="James T.Y."/>
            <person name="O'Malley M.A."/>
            <person name="Stajich J.E."/>
            <person name="Spatafora J.W."/>
            <person name="Visel A."/>
            <person name="Grigoriev I.V."/>
        </authorList>
    </citation>
    <scope>NUCLEOTIDE SEQUENCE [LARGE SCALE GENOMIC DNA]</scope>
    <source>
        <strain evidence="1 2">NRRL 2496</strain>
    </source>
</reference>
<name>A0A1X2HC47_SYNRA</name>
<protein>
    <recommendedName>
        <fullName evidence="3">WWE domain-containing protein</fullName>
    </recommendedName>
</protein>